<proteinExistence type="predicted"/>
<name>A0A179EW71_ENTTH</name>
<comment type="caution">
    <text evidence="1">The sequence shown here is derived from an EMBL/GenBank/DDBJ whole genome shotgun (WGS) entry which is preliminary data.</text>
</comment>
<dbReference type="RefSeq" id="WP_067481245.1">
    <property type="nucleotide sequence ID" value="NZ_BSWX01000002.1"/>
</dbReference>
<dbReference type="EMBL" id="LWMN01000001">
    <property type="protein sequence ID" value="OAQ57159.1"/>
    <property type="molecule type" value="Genomic_DNA"/>
</dbReference>
<sequence>MKKYLIVFLFSSVMLMNGEKASVPKLYHAEEDVVHEEEHTRETSVGFYEKKLRKKKSAQPVVGFAPSNGISKKKVANFGSSSIPVTKLGNVFESLSGTLIFGGKSNEKE</sequence>
<evidence type="ECO:0000313" key="2">
    <source>
        <dbReference type="Proteomes" id="UP000078516"/>
    </source>
</evidence>
<dbReference type="AlphaFoldDB" id="A0A179EW71"/>
<protein>
    <submittedName>
        <fullName evidence="1">Uncharacterized protein</fullName>
    </submittedName>
</protein>
<dbReference type="Proteomes" id="UP000078516">
    <property type="component" value="Unassembled WGS sequence"/>
</dbReference>
<accession>A0A179EW71</accession>
<reference evidence="1 2" key="1">
    <citation type="submission" date="2016-04" db="EMBL/GenBank/DDBJ databases">
        <title>Draft genome of an Enterococcus thailandicus strain isolated from bovine feces.</title>
        <authorList>
            <person name="Beukers A.G."/>
            <person name="Zaheer R."/>
            <person name="Goji N."/>
            <person name="Cook S.R."/>
            <person name="Amoako K."/>
            <person name="Chaves A.V."/>
            <person name="Ward M.P."/>
            <person name="Mcallister T.A."/>
        </authorList>
    </citation>
    <scope>NUCLEOTIDE SEQUENCE [LARGE SCALE GENOMIC DNA]</scope>
    <source>
        <strain evidence="1 2">F0711D 46</strain>
    </source>
</reference>
<organism evidence="1 2">
    <name type="scientific">Enterococcus thailandicus</name>
    <dbReference type="NCBI Taxonomy" id="417368"/>
    <lineage>
        <taxon>Bacteria</taxon>
        <taxon>Bacillati</taxon>
        <taxon>Bacillota</taxon>
        <taxon>Bacilli</taxon>
        <taxon>Lactobacillales</taxon>
        <taxon>Enterococcaceae</taxon>
        <taxon>Enterococcus</taxon>
    </lineage>
</organism>
<gene>
    <name evidence="1" type="ORF">A6E74_01965</name>
</gene>
<evidence type="ECO:0000313" key="1">
    <source>
        <dbReference type="EMBL" id="OAQ57159.1"/>
    </source>
</evidence>
<keyword evidence="2" id="KW-1185">Reference proteome</keyword>